<feature type="non-terminal residue" evidence="1">
    <location>
        <position position="166"/>
    </location>
</feature>
<evidence type="ECO:0008006" key="3">
    <source>
        <dbReference type="Google" id="ProtNLM"/>
    </source>
</evidence>
<accession>A0A8J2LD72</accession>
<dbReference type="Proteomes" id="UP000708208">
    <property type="component" value="Unassembled WGS sequence"/>
</dbReference>
<feature type="non-terminal residue" evidence="1">
    <location>
        <position position="1"/>
    </location>
</feature>
<evidence type="ECO:0000313" key="2">
    <source>
        <dbReference type="Proteomes" id="UP000708208"/>
    </source>
</evidence>
<protein>
    <recommendedName>
        <fullName evidence="3">Peptidase aspartic putative domain-containing protein</fullName>
    </recommendedName>
</protein>
<sequence length="166" mass="18429">EESLVQRLGLRRQKLAQPRSIEALQSTKVTTVYEIVELEISSVYHPSVQLNVSAYIIKSIGGLYPSRQVNTTQWSHIPTIGLADPSYNNPNKVNMLLSTDLYFNIIRSGVIRGADGQPVAQESVLGWLVGGGRATLKATTSHCNNLTTSIDDHLQRFWDVEHLPSM</sequence>
<comment type="caution">
    <text evidence="1">The sequence shown here is derived from an EMBL/GenBank/DDBJ whole genome shotgun (WGS) entry which is preliminary data.</text>
</comment>
<dbReference type="AlphaFoldDB" id="A0A8J2LD72"/>
<proteinExistence type="predicted"/>
<evidence type="ECO:0000313" key="1">
    <source>
        <dbReference type="EMBL" id="CAG7830724.1"/>
    </source>
</evidence>
<dbReference type="EMBL" id="CAJVCH010557309">
    <property type="protein sequence ID" value="CAG7830724.1"/>
    <property type="molecule type" value="Genomic_DNA"/>
</dbReference>
<dbReference type="OrthoDB" id="8065733at2759"/>
<keyword evidence="2" id="KW-1185">Reference proteome</keyword>
<reference evidence="1" key="1">
    <citation type="submission" date="2021-06" db="EMBL/GenBank/DDBJ databases">
        <authorList>
            <person name="Hodson N. C."/>
            <person name="Mongue J. A."/>
            <person name="Jaron S. K."/>
        </authorList>
    </citation>
    <scope>NUCLEOTIDE SEQUENCE</scope>
</reference>
<gene>
    <name evidence="1" type="ORF">AFUS01_LOCUS40511</name>
</gene>
<organism evidence="1 2">
    <name type="scientific">Allacma fusca</name>
    <dbReference type="NCBI Taxonomy" id="39272"/>
    <lineage>
        <taxon>Eukaryota</taxon>
        <taxon>Metazoa</taxon>
        <taxon>Ecdysozoa</taxon>
        <taxon>Arthropoda</taxon>
        <taxon>Hexapoda</taxon>
        <taxon>Collembola</taxon>
        <taxon>Symphypleona</taxon>
        <taxon>Sminthuridae</taxon>
        <taxon>Allacma</taxon>
    </lineage>
</organism>
<name>A0A8J2LD72_9HEXA</name>